<dbReference type="Proteomes" id="UP001161247">
    <property type="component" value="Chromosome 7"/>
</dbReference>
<reference evidence="1" key="1">
    <citation type="submission" date="2023-03" db="EMBL/GenBank/DDBJ databases">
        <authorList>
            <person name="Julca I."/>
        </authorList>
    </citation>
    <scope>NUCLEOTIDE SEQUENCE</scope>
</reference>
<keyword evidence="2" id="KW-1185">Reference proteome</keyword>
<accession>A0AAV1DV99</accession>
<dbReference type="AlphaFoldDB" id="A0AAV1DV99"/>
<proteinExistence type="predicted"/>
<evidence type="ECO:0000313" key="2">
    <source>
        <dbReference type="Proteomes" id="UP001161247"/>
    </source>
</evidence>
<dbReference type="EMBL" id="OX459124">
    <property type="protein sequence ID" value="CAI9111806.1"/>
    <property type="molecule type" value="Genomic_DNA"/>
</dbReference>
<protein>
    <submittedName>
        <fullName evidence="1">OLC1v1012128C1</fullName>
    </submittedName>
</protein>
<organism evidence="1 2">
    <name type="scientific">Oldenlandia corymbosa var. corymbosa</name>
    <dbReference type="NCBI Taxonomy" id="529605"/>
    <lineage>
        <taxon>Eukaryota</taxon>
        <taxon>Viridiplantae</taxon>
        <taxon>Streptophyta</taxon>
        <taxon>Embryophyta</taxon>
        <taxon>Tracheophyta</taxon>
        <taxon>Spermatophyta</taxon>
        <taxon>Magnoliopsida</taxon>
        <taxon>eudicotyledons</taxon>
        <taxon>Gunneridae</taxon>
        <taxon>Pentapetalae</taxon>
        <taxon>asterids</taxon>
        <taxon>lamiids</taxon>
        <taxon>Gentianales</taxon>
        <taxon>Rubiaceae</taxon>
        <taxon>Rubioideae</taxon>
        <taxon>Spermacoceae</taxon>
        <taxon>Hedyotis-Oldenlandia complex</taxon>
        <taxon>Oldenlandia</taxon>
    </lineage>
</organism>
<sequence length="127" mass="14819">MELMHISVDLGLQDLLGRIMMFETEDDQFGLLEFLSPLLAIEVVEFNSKTRFIKDQLIGRSKKLQTHRLQDCHFEDFKIKKNSFGLDVIVVDCCCLYFCIQVDNFGQSIVHVCCIPVHDERRDDDFD</sequence>
<gene>
    <name evidence="1" type="ORF">OLC1_LOCUS19114</name>
</gene>
<name>A0AAV1DV99_OLDCO</name>
<evidence type="ECO:0000313" key="1">
    <source>
        <dbReference type="EMBL" id="CAI9111806.1"/>
    </source>
</evidence>